<proteinExistence type="predicted"/>
<organism evidence="1 2">
    <name type="scientific">Plasmopara halstedii</name>
    <name type="common">Downy mildew of sunflower</name>
    <dbReference type="NCBI Taxonomy" id="4781"/>
    <lineage>
        <taxon>Eukaryota</taxon>
        <taxon>Sar</taxon>
        <taxon>Stramenopiles</taxon>
        <taxon>Oomycota</taxon>
        <taxon>Peronosporomycetes</taxon>
        <taxon>Peronosporales</taxon>
        <taxon>Peronosporaceae</taxon>
        <taxon>Plasmopara</taxon>
    </lineage>
</organism>
<evidence type="ECO:0000313" key="2">
    <source>
        <dbReference type="Proteomes" id="UP000054928"/>
    </source>
</evidence>
<dbReference type="EMBL" id="CCYD01000109">
    <property type="protein sequence ID" value="CEG35961.1"/>
    <property type="molecule type" value="Genomic_DNA"/>
</dbReference>
<dbReference type="GeneID" id="36395339"/>
<dbReference type="RefSeq" id="XP_024572330.1">
    <property type="nucleotide sequence ID" value="XM_024729991.1"/>
</dbReference>
<reference evidence="2" key="1">
    <citation type="submission" date="2014-09" db="EMBL/GenBank/DDBJ databases">
        <authorList>
            <person name="Sharma Rahul"/>
            <person name="Thines Marco"/>
        </authorList>
    </citation>
    <scope>NUCLEOTIDE SEQUENCE [LARGE SCALE GENOMIC DNA]</scope>
</reference>
<dbReference type="Proteomes" id="UP000054928">
    <property type="component" value="Unassembled WGS sequence"/>
</dbReference>
<keyword evidence="2" id="KW-1185">Reference proteome</keyword>
<accession>A0A0P1A786</accession>
<protein>
    <submittedName>
        <fullName evidence="1">Uncharacterized protein</fullName>
    </submittedName>
</protein>
<evidence type="ECO:0000313" key="1">
    <source>
        <dbReference type="EMBL" id="CEG35961.1"/>
    </source>
</evidence>
<name>A0A0P1A786_PLAHL</name>
<sequence>MRQKISRGFAPRVHTLLIEVADRHSANAPLEQDSIFQKKRFNSVLYAVSNSHNMRY</sequence>
<dbReference type="AlphaFoldDB" id="A0A0P1A786"/>